<dbReference type="Pfam" id="PF02311">
    <property type="entry name" value="AraC_binding"/>
    <property type="match status" value="1"/>
</dbReference>
<dbReference type="Proteomes" id="UP000292003">
    <property type="component" value="Unassembled WGS sequence"/>
</dbReference>
<dbReference type="OrthoDB" id="2039152at2"/>
<evidence type="ECO:0000259" key="2">
    <source>
        <dbReference type="PROSITE" id="PS01124"/>
    </source>
</evidence>
<dbReference type="EMBL" id="SFCC01000006">
    <property type="protein sequence ID" value="RZQ63353.1"/>
    <property type="molecule type" value="Genomic_DNA"/>
</dbReference>
<dbReference type="PROSITE" id="PS01124">
    <property type="entry name" value="HTH_ARAC_FAMILY_2"/>
    <property type="match status" value="1"/>
</dbReference>
<name>A0A4Q7JA66_9PSEU</name>
<evidence type="ECO:0000313" key="4">
    <source>
        <dbReference type="Proteomes" id="UP000292003"/>
    </source>
</evidence>
<dbReference type="Pfam" id="PF12833">
    <property type="entry name" value="HTH_18"/>
    <property type="match status" value="1"/>
</dbReference>
<evidence type="ECO:0000313" key="3">
    <source>
        <dbReference type="EMBL" id="RZQ63353.1"/>
    </source>
</evidence>
<dbReference type="Gene3D" id="1.10.10.60">
    <property type="entry name" value="Homeodomain-like"/>
    <property type="match status" value="1"/>
</dbReference>
<dbReference type="SUPFAM" id="SSF51182">
    <property type="entry name" value="RmlC-like cupins"/>
    <property type="match status" value="1"/>
</dbReference>
<accession>A0A4Q7JA66</accession>
<comment type="caution">
    <text evidence="3">The sequence shown here is derived from an EMBL/GenBank/DDBJ whole genome shotgun (WGS) entry which is preliminary data.</text>
</comment>
<dbReference type="InterPro" id="IPR011051">
    <property type="entry name" value="RmlC_Cupin_sf"/>
</dbReference>
<organism evidence="3 4">
    <name type="scientific">Amycolatopsis suaedae</name>
    <dbReference type="NCBI Taxonomy" id="2510978"/>
    <lineage>
        <taxon>Bacteria</taxon>
        <taxon>Bacillati</taxon>
        <taxon>Actinomycetota</taxon>
        <taxon>Actinomycetes</taxon>
        <taxon>Pseudonocardiales</taxon>
        <taxon>Pseudonocardiaceae</taxon>
        <taxon>Amycolatopsis</taxon>
    </lineage>
</organism>
<dbReference type="AlphaFoldDB" id="A0A4Q7JA66"/>
<dbReference type="PANTHER" id="PTHR11019">
    <property type="entry name" value="HTH-TYPE TRANSCRIPTIONAL REGULATOR NIMR"/>
    <property type="match status" value="1"/>
</dbReference>
<dbReference type="SMART" id="SM00342">
    <property type="entry name" value="HTH_ARAC"/>
    <property type="match status" value="1"/>
</dbReference>
<evidence type="ECO:0000256" key="1">
    <source>
        <dbReference type="ARBA" id="ARBA00023125"/>
    </source>
</evidence>
<dbReference type="Gene3D" id="2.60.120.10">
    <property type="entry name" value="Jelly Rolls"/>
    <property type="match status" value="1"/>
</dbReference>
<dbReference type="InterPro" id="IPR003313">
    <property type="entry name" value="AraC-bd"/>
</dbReference>
<dbReference type="InterPro" id="IPR018060">
    <property type="entry name" value="HTH_AraC"/>
</dbReference>
<reference evidence="3 4" key="1">
    <citation type="submission" date="2019-02" db="EMBL/GenBank/DDBJ databases">
        <title>Draft genome sequence of Amycolatopsis sp. 8-3EHSu isolated from roots of Suaeda maritima.</title>
        <authorList>
            <person name="Duangmal K."/>
            <person name="Chantavorakit T."/>
        </authorList>
    </citation>
    <scope>NUCLEOTIDE SEQUENCE [LARGE SCALE GENOMIC DNA]</scope>
    <source>
        <strain evidence="3 4">8-3EHSu</strain>
    </source>
</reference>
<dbReference type="PANTHER" id="PTHR11019:SF199">
    <property type="entry name" value="HTH-TYPE TRANSCRIPTIONAL REGULATOR NIMR"/>
    <property type="match status" value="1"/>
</dbReference>
<dbReference type="InterPro" id="IPR014710">
    <property type="entry name" value="RmlC-like_jellyroll"/>
</dbReference>
<dbReference type="GO" id="GO:0043565">
    <property type="term" value="F:sequence-specific DNA binding"/>
    <property type="evidence" value="ECO:0007669"/>
    <property type="project" value="InterPro"/>
</dbReference>
<protein>
    <submittedName>
        <fullName evidence="3">AraC family transcriptional regulator</fullName>
    </submittedName>
</protein>
<keyword evidence="4" id="KW-1185">Reference proteome</keyword>
<keyword evidence="1" id="KW-0238">DNA-binding</keyword>
<proteinExistence type="predicted"/>
<gene>
    <name evidence="3" type="ORF">EWH70_12930</name>
</gene>
<dbReference type="GO" id="GO:0003700">
    <property type="term" value="F:DNA-binding transcription factor activity"/>
    <property type="evidence" value="ECO:0007669"/>
    <property type="project" value="InterPro"/>
</dbReference>
<sequence length="242" mass="26274">MPQNDNHDTEVTFVTVRVEDVPERHRVRFTGHDFHSHDEPLLIWVLAGRGRVRALGEEYVLPAGTGLWLAAGVPHDMSWDVRGVTAGFLLAPGAEPDGGCLLVADPALAEAVAAALAAAPGSEEERAPLRAMLTEVLREVAGAPLPLPLPSHEVAGAIAGELLAGDGDTLELLSRRHHISPRQVQRLFLEETGLTFSRWRTRARLNLALTELRAGRSMGQAARRAGYRSRHGLAKALRREGR</sequence>
<feature type="domain" description="HTH araC/xylS-type" evidence="2">
    <location>
        <begin position="152"/>
        <end position="242"/>
    </location>
</feature>